<keyword evidence="8 11" id="KW-1133">Transmembrane helix</keyword>
<dbReference type="PANTHER" id="PTHR46494:SF3">
    <property type="entry name" value="ZINC TRANSPORT PROTEIN ZNTB"/>
    <property type="match status" value="1"/>
</dbReference>
<protein>
    <submittedName>
        <fullName evidence="12">Zinc transport protein ZntB</fullName>
    </submittedName>
</protein>
<dbReference type="GO" id="GO:0015087">
    <property type="term" value="F:cobalt ion transmembrane transporter activity"/>
    <property type="evidence" value="ECO:0007669"/>
    <property type="project" value="TreeGrafter"/>
</dbReference>
<keyword evidence="10 11" id="KW-0472">Membrane</keyword>
<dbReference type="CDD" id="cd12833">
    <property type="entry name" value="ZntB-like_1"/>
    <property type="match status" value="1"/>
</dbReference>
<dbReference type="SUPFAM" id="SSF143865">
    <property type="entry name" value="CorA soluble domain-like"/>
    <property type="match status" value="1"/>
</dbReference>
<dbReference type="Gene3D" id="1.20.58.340">
    <property type="entry name" value="Magnesium transport protein CorA, transmembrane region"/>
    <property type="match status" value="2"/>
</dbReference>
<keyword evidence="4" id="KW-1003">Cell membrane</keyword>
<keyword evidence="9" id="KW-0406">Ion transport</keyword>
<evidence type="ECO:0000256" key="11">
    <source>
        <dbReference type="SAM" id="Phobius"/>
    </source>
</evidence>
<dbReference type="InterPro" id="IPR045861">
    <property type="entry name" value="CorA_cytoplasmic_dom"/>
</dbReference>
<evidence type="ECO:0000256" key="3">
    <source>
        <dbReference type="ARBA" id="ARBA00022448"/>
    </source>
</evidence>
<dbReference type="GO" id="GO:0050897">
    <property type="term" value="F:cobalt ion binding"/>
    <property type="evidence" value="ECO:0007669"/>
    <property type="project" value="TreeGrafter"/>
</dbReference>
<evidence type="ECO:0000256" key="4">
    <source>
        <dbReference type="ARBA" id="ARBA00022475"/>
    </source>
</evidence>
<keyword evidence="6 11" id="KW-0812">Transmembrane</keyword>
<keyword evidence="5" id="KW-0997">Cell inner membrane</keyword>
<dbReference type="InterPro" id="IPR045863">
    <property type="entry name" value="CorA_TM1_TM2"/>
</dbReference>
<organism evidence="12 13">
    <name type="scientific">Candidatus Accumulibacter appositus</name>
    <dbReference type="NCBI Taxonomy" id="1454003"/>
    <lineage>
        <taxon>Bacteria</taxon>
        <taxon>Pseudomonadati</taxon>
        <taxon>Pseudomonadota</taxon>
        <taxon>Betaproteobacteria</taxon>
        <taxon>Candidatus Accumulibacter</taxon>
    </lineage>
</organism>
<evidence type="ECO:0000313" key="12">
    <source>
        <dbReference type="EMBL" id="EXI81844.1"/>
    </source>
</evidence>
<dbReference type="AlphaFoldDB" id="A0A011QSM7"/>
<evidence type="ECO:0000313" key="13">
    <source>
        <dbReference type="Proteomes" id="UP000021816"/>
    </source>
</evidence>
<evidence type="ECO:0000256" key="9">
    <source>
        <dbReference type="ARBA" id="ARBA00023065"/>
    </source>
</evidence>
<feature type="transmembrane region" description="Helical" evidence="11">
    <location>
        <begin position="299"/>
        <end position="318"/>
    </location>
</feature>
<evidence type="ECO:0000256" key="2">
    <source>
        <dbReference type="ARBA" id="ARBA00009765"/>
    </source>
</evidence>
<evidence type="ECO:0000256" key="1">
    <source>
        <dbReference type="ARBA" id="ARBA00004651"/>
    </source>
</evidence>
<dbReference type="GO" id="GO:0015095">
    <property type="term" value="F:magnesium ion transmembrane transporter activity"/>
    <property type="evidence" value="ECO:0007669"/>
    <property type="project" value="TreeGrafter"/>
</dbReference>
<feature type="transmembrane region" description="Helical" evidence="11">
    <location>
        <begin position="265"/>
        <end position="287"/>
    </location>
</feature>
<accession>A0A011QSM7</accession>
<comment type="subcellular location">
    <subcellularLocation>
        <location evidence="1">Cell membrane</location>
        <topology evidence="1">Multi-pass membrane protein</topology>
    </subcellularLocation>
</comment>
<keyword evidence="3" id="KW-0813">Transport</keyword>
<dbReference type="GO" id="GO:0000287">
    <property type="term" value="F:magnesium ion binding"/>
    <property type="evidence" value="ECO:0007669"/>
    <property type="project" value="TreeGrafter"/>
</dbReference>
<dbReference type="PANTHER" id="PTHR46494">
    <property type="entry name" value="CORA FAMILY METAL ION TRANSPORTER (EUROFUNG)"/>
    <property type="match status" value="1"/>
</dbReference>
<evidence type="ECO:0000256" key="5">
    <source>
        <dbReference type="ARBA" id="ARBA00022519"/>
    </source>
</evidence>
<dbReference type="Proteomes" id="UP000021816">
    <property type="component" value="Unassembled WGS sequence"/>
</dbReference>
<dbReference type="SUPFAM" id="SSF144083">
    <property type="entry name" value="Magnesium transport protein CorA, transmembrane region"/>
    <property type="match status" value="1"/>
</dbReference>
<evidence type="ECO:0000256" key="7">
    <source>
        <dbReference type="ARBA" id="ARBA00022833"/>
    </source>
</evidence>
<dbReference type="Gene3D" id="3.30.460.20">
    <property type="entry name" value="CorA soluble domain-like"/>
    <property type="match status" value="1"/>
</dbReference>
<evidence type="ECO:0000256" key="10">
    <source>
        <dbReference type="ARBA" id="ARBA00023136"/>
    </source>
</evidence>
<reference evidence="12 13" key="1">
    <citation type="submission" date="2014-02" db="EMBL/GenBank/DDBJ databases">
        <title>Expanding our view of genomic diversity in Candidatus Accumulibacter clades.</title>
        <authorList>
            <person name="Skennerton C.T."/>
            <person name="Barr J.J."/>
            <person name="Slater F.R."/>
            <person name="Bond P.L."/>
            <person name="Tyson G.W."/>
        </authorList>
    </citation>
    <scope>NUCLEOTIDE SEQUENCE [LARGE SCALE GENOMIC DNA]</scope>
    <source>
        <strain evidence="13">BA-92</strain>
    </source>
</reference>
<proteinExistence type="inferred from homology"/>
<dbReference type="Pfam" id="PF01544">
    <property type="entry name" value="CorA"/>
    <property type="match status" value="1"/>
</dbReference>
<comment type="similarity">
    <text evidence="2">Belongs to the CorA metal ion transporter (MIT) (TC 1.A.35) family.</text>
</comment>
<comment type="caution">
    <text evidence="12">The sequence shown here is derived from an EMBL/GenBank/DDBJ whole genome shotgun (WGS) entry which is preliminary data.</text>
</comment>
<name>A0A011QSM7_9PROT</name>
<dbReference type="STRING" id="1454003.AW10_00925"/>
<evidence type="ECO:0000256" key="8">
    <source>
        <dbReference type="ARBA" id="ARBA00022989"/>
    </source>
</evidence>
<dbReference type="EMBL" id="JEMX01000017">
    <property type="protein sequence ID" value="EXI81844.1"/>
    <property type="molecule type" value="Genomic_DNA"/>
</dbReference>
<dbReference type="GO" id="GO:0005886">
    <property type="term" value="C:plasma membrane"/>
    <property type="evidence" value="ECO:0007669"/>
    <property type="project" value="UniProtKB-SubCell"/>
</dbReference>
<sequence length="324" mass="36443">MGKKKSGLVFAYILEGGSGKPMNWDRISSWEPGQGILWLHLDYADEGAKQWLVEESGLDEVACAALMAEETRPRVLSSGTSLLLILRGVNFNPGADLEDMVAIRMWFDEHRIISMRHRRVMAMDDINKSIQAGKGPESIGDFLVMAASKLTDRMADVIGDIDDSVDELEDTVLNGESHELRPKLAHLRRQTISMRRYISPQRDVLARLQIERVPWLDDTDRVRVRELAERTARFVDDLDSARDRAAITQEELNNALSEKMNKTMYVLSIVAAIFLPLGLFTGLLGINVGGVPGTENSSAFAWVSVLLFVFAFAQYILFKKMKWI</sequence>
<gene>
    <name evidence="12" type="primary">zntB</name>
    <name evidence="12" type="ORF">AW10_00925</name>
</gene>
<dbReference type="PATRIC" id="fig|1454003.3.peg.949"/>
<keyword evidence="7" id="KW-0862">Zinc</keyword>
<evidence type="ECO:0000256" key="6">
    <source>
        <dbReference type="ARBA" id="ARBA00022692"/>
    </source>
</evidence>
<dbReference type="InterPro" id="IPR002523">
    <property type="entry name" value="MgTranspt_CorA/ZnTranspt_ZntB"/>
</dbReference>